<keyword evidence="1" id="KW-0472">Membrane</keyword>
<dbReference type="Proteomes" id="UP000175691">
    <property type="component" value="Unassembled WGS sequence"/>
</dbReference>
<sequence length="386" mass="43479">MARVSNRFLFQLHGWFSLPVWILFFFVCLTGTVAVLSHEFAWLTNANVRATNPENTSAWTAADSVALVNETYPSADITGVAVREDYMVHEVMFTADDKPYAVAYVNPYLHQIQEVNDGSTFINFMRTLHGWLYFPWHGSYSVGYYLVSALSIVMLGALVTGLLVYKKFWQAYRNPKLRSHQGPRTLTADLHKLAGVWSLWFLLIMSATGLWYLIQAVLWQNDVEIDPWPEHLSVQSLPMLSPEANGTPAMPVTLSNALEQAEQTFPGFRPGYVMLPEHNRDTFKVYGGGANPFYDAASFQLAINPWNGEITQTISPATMNAAQTILHIADPLHYGTIGGIWTKIIWFVFGLLLSGMSLSGFIMWYLRVNKLKKPQTRNATSPIQEA</sequence>
<dbReference type="OrthoDB" id="5294804at2"/>
<keyword evidence="1" id="KW-0812">Transmembrane</keyword>
<keyword evidence="1" id="KW-1133">Transmembrane helix</keyword>
<dbReference type="EMBL" id="MDHN01000014">
    <property type="protein sequence ID" value="OFC71447.1"/>
    <property type="molecule type" value="Genomic_DNA"/>
</dbReference>
<comment type="caution">
    <text evidence="2">The sequence shown here is derived from an EMBL/GenBank/DDBJ whole genome shotgun (WGS) entry which is preliminary data.</text>
</comment>
<protein>
    <submittedName>
        <fullName evidence="2">Peptidase</fullName>
    </submittedName>
</protein>
<organism evidence="2 3">
    <name type="scientific">Alteromonas confluentis</name>
    <dbReference type="NCBI Taxonomy" id="1656094"/>
    <lineage>
        <taxon>Bacteria</taxon>
        <taxon>Pseudomonadati</taxon>
        <taxon>Pseudomonadota</taxon>
        <taxon>Gammaproteobacteria</taxon>
        <taxon>Alteromonadales</taxon>
        <taxon>Alteromonadaceae</taxon>
        <taxon>Alteromonas/Salinimonas group</taxon>
        <taxon>Alteromonas</taxon>
    </lineage>
</organism>
<feature type="transmembrane region" description="Helical" evidence="1">
    <location>
        <begin position="344"/>
        <end position="366"/>
    </location>
</feature>
<evidence type="ECO:0000313" key="3">
    <source>
        <dbReference type="Proteomes" id="UP000175691"/>
    </source>
</evidence>
<feature type="transmembrane region" description="Helical" evidence="1">
    <location>
        <begin position="142"/>
        <end position="165"/>
    </location>
</feature>
<dbReference type="PANTHER" id="PTHR34219:SF8">
    <property type="entry name" value="PEPSY DOMAIN-CONTAINING PROTEIN"/>
    <property type="match status" value="1"/>
</dbReference>
<gene>
    <name evidence="2" type="ORF">BFC18_08205</name>
</gene>
<name>A0A1E7ZD64_9ALTE</name>
<keyword evidence="3" id="KW-1185">Reference proteome</keyword>
<accession>A0A1E7ZD64</accession>
<evidence type="ECO:0000313" key="2">
    <source>
        <dbReference type="EMBL" id="OFC71447.1"/>
    </source>
</evidence>
<evidence type="ECO:0000256" key="1">
    <source>
        <dbReference type="SAM" id="Phobius"/>
    </source>
</evidence>
<dbReference type="InterPro" id="IPR005625">
    <property type="entry name" value="PepSY-ass_TM"/>
</dbReference>
<dbReference type="PANTHER" id="PTHR34219">
    <property type="entry name" value="IRON-REGULATED INNER MEMBRANE PROTEIN-RELATED"/>
    <property type="match status" value="1"/>
</dbReference>
<reference evidence="2 3" key="1">
    <citation type="submission" date="2016-08" db="EMBL/GenBank/DDBJ databases">
        <authorList>
            <person name="Seilhamer J.J."/>
        </authorList>
    </citation>
    <scope>NUCLEOTIDE SEQUENCE [LARGE SCALE GENOMIC DNA]</scope>
    <source>
        <strain evidence="2 3">KCTC 42603</strain>
    </source>
</reference>
<proteinExistence type="predicted"/>
<dbReference type="AlphaFoldDB" id="A0A1E7ZD64"/>
<dbReference type="STRING" id="1656094.BFC18_08205"/>
<feature type="transmembrane region" description="Helical" evidence="1">
    <location>
        <begin position="12"/>
        <end position="36"/>
    </location>
</feature>
<dbReference type="RefSeq" id="WP_070124687.1">
    <property type="nucleotide sequence ID" value="NZ_MDHN01000014.1"/>
</dbReference>
<dbReference type="Pfam" id="PF03929">
    <property type="entry name" value="PepSY_TM"/>
    <property type="match status" value="1"/>
</dbReference>
<feature type="transmembrane region" description="Helical" evidence="1">
    <location>
        <begin position="193"/>
        <end position="214"/>
    </location>
</feature>